<dbReference type="Proteomes" id="UP001629953">
    <property type="component" value="Unassembled WGS sequence"/>
</dbReference>
<dbReference type="InterPro" id="IPR008670">
    <property type="entry name" value="CoA_reduct_LuxC"/>
</dbReference>
<keyword evidence="3" id="KW-1185">Reference proteome</keyword>
<name>A0ABW9GAK7_9GAMM</name>
<protein>
    <submittedName>
        <fullName evidence="2">Acyl-CoA reductase</fullName>
    </submittedName>
</protein>
<dbReference type="Pfam" id="PF05893">
    <property type="entry name" value="LuxC"/>
    <property type="match status" value="1"/>
</dbReference>
<proteinExistence type="predicted"/>
<comment type="caution">
    <text evidence="2">The sequence shown here is derived from an EMBL/GenBank/DDBJ whole genome shotgun (WGS) entry which is preliminary data.</text>
</comment>
<dbReference type="EMBL" id="JBEQCT010000011">
    <property type="protein sequence ID" value="MFM2486765.1"/>
    <property type="molecule type" value="Genomic_DNA"/>
</dbReference>
<dbReference type="RefSeq" id="WP_408625066.1">
    <property type="nucleotide sequence ID" value="NZ_JBEQCT010000011.1"/>
</dbReference>
<evidence type="ECO:0000313" key="3">
    <source>
        <dbReference type="Proteomes" id="UP001629953"/>
    </source>
</evidence>
<evidence type="ECO:0000313" key="2">
    <source>
        <dbReference type="EMBL" id="MFM2486765.1"/>
    </source>
</evidence>
<gene>
    <name evidence="2" type="ORF">ABUE30_17170</name>
</gene>
<dbReference type="InterPro" id="IPR016161">
    <property type="entry name" value="Ald_DH/histidinol_DH"/>
</dbReference>
<keyword evidence="1" id="KW-0521">NADP</keyword>
<organism evidence="2 3">
    <name type="scientific">Celerinatantimonas yamalensis</name>
    <dbReference type="NCBI Taxonomy" id="559956"/>
    <lineage>
        <taxon>Bacteria</taxon>
        <taxon>Pseudomonadati</taxon>
        <taxon>Pseudomonadota</taxon>
        <taxon>Gammaproteobacteria</taxon>
        <taxon>Celerinatantimonadaceae</taxon>
        <taxon>Celerinatantimonas</taxon>
    </lineage>
</organism>
<evidence type="ECO:0000256" key="1">
    <source>
        <dbReference type="ARBA" id="ARBA00022857"/>
    </source>
</evidence>
<sequence length="392" mass="43615">MQRYIQLTTEQYQQIEVVAPFDEGLLSFNQQPLPCYASLILEFMAALSDALCHISDAPNAKALGFFLRQRALEKAVNERLIGGARAPMGVSFHLVPGNVPMVAFHSAFASLLQGNPTIVRLSSRQLDEQQVVFEILNTLLAEPRWQTISERLRFIRYARDDVLTQALSGICQSRVIWGGDASIEGIRGLPLPASAFELTFADRQSLALFDEVALRELPGRAIELQLKQLAQDISQFGQQSCSSPGLLVWLGQDVVFRERLFAQLASFLDDSLAKASEQLTILQLAVTTGQVSDYQQHHGVGWGQLAIGQALPARGAGVLYWQQRSTWHDWLSTADNFQTCVMVGGSRDALRERLADYPALRLDRIVAPGQALAFDWYWDGIDLLSQLSRRQG</sequence>
<accession>A0ABW9GAK7</accession>
<reference evidence="2 3" key="1">
    <citation type="journal article" date="2013" name="Int. J. Syst. Evol. Microbiol.">
        <title>Celerinatantimonas yamalensis sp. nov., a cold-adapted diazotrophic bacterium from a cold permafrost brine.</title>
        <authorList>
            <person name="Shcherbakova V."/>
            <person name="Chuvilskaya N."/>
            <person name="Rivkina E."/>
            <person name="Demidov N."/>
            <person name="Uchaeva V."/>
            <person name="Suetin S."/>
            <person name="Suzina N."/>
            <person name="Gilichinsky D."/>
        </authorList>
    </citation>
    <scope>NUCLEOTIDE SEQUENCE [LARGE SCALE GENOMIC DNA]</scope>
    <source>
        <strain evidence="2 3">C7</strain>
    </source>
</reference>
<dbReference type="SUPFAM" id="SSF53720">
    <property type="entry name" value="ALDH-like"/>
    <property type="match status" value="1"/>
</dbReference>